<dbReference type="InterPro" id="IPR012349">
    <property type="entry name" value="Split_barrel_FMN-bd"/>
</dbReference>
<evidence type="ECO:0000313" key="10">
    <source>
        <dbReference type="Proteomes" id="UP001226020"/>
    </source>
</evidence>
<dbReference type="PANTHER" id="PTHR30466:SF1">
    <property type="entry name" value="FMN REDUCTASE (NADH) RUTF"/>
    <property type="match status" value="1"/>
</dbReference>
<proteinExistence type="inferred from homology"/>
<evidence type="ECO:0000256" key="7">
    <source>
        <dbReference type="ARBA" id="ARBA00023027"/>
    </source>
</evidence>
<dbReference type="Proteomes" id="UP001226020">
    <property type="component" value="Unassembled WGS sequence"/>
</dbReference>
<dbReference type="GO" id="GO:0010181">
    <property type="term" value="F:FMN binding"/>
    <property type="evidence" value="ECO:0007669"/>
    <property type="project" value="InterPro"/>
</dbReference>
<organism evidence="9 10">
    <name type="scientific">Phocoenobacter atlanticus subsp. atlanticus</name>
    <dbReference type="NCBI Taxonomy" id="3061285"/>
    <lineage>
        <taxon>Bacteria</taxon>
        <taxon>Pseudomonadati</taxon>
        <taxon>Pseudomonadota</taxon>
        <taxon>Gammaproteobacteria</taxon>
        <taxon>Pasteurellales</taxon>
        <taxon>Pasteurellaceae</taxon>
        <taxon>Phocoenobacter</taxon>
        <taxon>Phocoenobacter atlanticus</taxon>
    </lineage>
</organism>
<dbReference type="EMBL" id="JASAXT010000024">
    <property type="protein sequence ID" value="MDP8149346.1"/>
    <property type="molecule type" value="Genomic_DNA"/>
</dbReference>
<evidence type="ECO:0000256" key="1">
    <source>
        <dbReference type="ARBA" id="ARBA00005112"/>
    </source>
</evidence>
<dbReference type="InterPro" id="IPR002563">
    <property type="entry name" value="Flavin_Rdtase-like_dom"/>
</dbReference>
<evidence type="ECO:0000256" key="4">
    <source>
        <dbReference type="ARBA" id="ARBA00022630"/>
    </source>
</evidence>
<keyword evidence="10" id="KW-1185">Reference proteome</keyword>
<dbReference type="GO" id="GO:0042537">
    <property type="term" value="P:benzene-containing compound metabolic process"/>
    <property type="evidence" value="ECO:0007669"/>
    <property type="project" value="InterPro"/>
</dbReference>
<evidence type="ECO:0000256" key="5">
    <source>
        <dbReference type="ARBA" id="ARBA00022797"/>
    </source>
</evidence>
<evidence type="ECO:0000256" key="3">
    <source>
        <dbReference type="ARBA" id="ARBA00015398"/>
    </source>
</evidence>
<comment type="similarity">
    <text evidence="2">Belongs to the non-flavoprotein flavin reductase family. HpaC subfamily.</text>
</comment>
<evidence type="ECO:0000259" key="8">
    <source>
        <dbReference type="SMART" id="SM00903"/>
    </source>
</evidence>
<feature type="domain" description="Flavin reductase like" evidence="8">
    <location>
        <begin position="12"/>
        <end position="156"/>
    </location>
</feature>
<evidence type="ECO:0000256" key="6">
    <source>
        <dbReference type="ARBA" id="ARBA00023002"/>
    </source>
</evidence>
<name>A0AAQ4M0D6_9PAST</name>
<evidence type="ECO:0000313" key="9">
    <source>
        <dbReference type="EMBL" id="MDP8149346.1"/>
    </source>
</evidence>
<dbReference type="InterPro" id="IPR011982">
    <property type="entry name" value="HPA_mOase_red"/>
</dbReference>
<accession>A0AAQ4M0D6</accession>
<gene>
    <name evidence="9" type="primary">hpaC</name>
    <name evidence="9" type="ORF">QJU57_09725</name>
</gene>
<dbReference type="NCBIfam" id="TIGR02296">
    <property type="entry name" value="HpaC"/>
    <property type="match status" value="1"/>
</dbReference>
<keyword evidence="4" id="KW-0285">Flavoprotein</keyword>
<dbReference type="Pfam" id="PF01613">
    <property type="entry name" value="Flavin_Reduct"/>
    <property type="match status" value="1"/>
</dbReference>
<keyword evidence="6 9" id="KW-0560">Oxidoreductase</keyword>
<evidence type="ECO:0000256" key="2">
    <source>
        <dbReference type="ARBA" id="ARBA00006032"/>
    </source>
</evidence>
<dbReference type="GO" id="GO:0042602">
    <property type="term" value="F:riboflavin reductase (NADPH) activity"/>
    <property type="evidence" value="ECO:0007669"/>
    <property type="project" value="TreeGrafter"/>
</dbReference>
<dbReference type="GO" id="GO:0016651">
    <property type="term" value="F:oxidoreductase activity, acting on NAD(P)H"/>
    <property type="evidence" value="ECO:0007669"/>
    <property type="project" value="InterPro"/>
</dbReference>
<dbReference type="SMART" id="SM00903">
    <property type="entry name" value="Flavin_Reduct"/>
    <property type="match status" value="1"/>
</dbReference>
<dbReference type="GO" id="GO:0051287">
    <property type="term" value="F:NAD binding"/>
    <property type="evidence" value="ECO:0007669"/>
    <property type="project" value="InterPro"/>
</dbReference>
<sequence length="160" mass="17702">MSDFSLEFRNAMANLPTAVSIVTTKGDAGKVGLTVSSVCSVSDTPATVLFCINKESGTHDIFKQNGKACINILMPQQEELAKHFANMLDSTMEQRFEWDIWQDSDQPALKEAVSTLQGNIVNCYEVGTHTVFILQLTEINSTIGNVLTYFNRRFSTAILD</sequence>
<dbReference type="RefSeq" id="WP_211598746.1">
    <property type="nucleotide sequence ID" value="NZ_JAGRQI010000017.1"/>
</dbReference>
<comment type="caution">
    <text evidence="9">The sequence shown here is derived from an EMBL/GenBank/DDBJ whole genome shotgun (WGS) entry which is preliminary data.</text>
</comment>
<keyword evidence="5" id="KW-0058">Aromatic hydrocarbons catabolism</keyword>
<keyword evidence="7" id="KW-0520">NAD</keyword>
<dbReference type="InterPro" id="IPR050268">
    <property type="entry name" value="NADH-dep_flavin_reductase"/>
</dbReference>
<dbReference type="GO" id="GO:0006208">
    <property type="term" value="P:pyrimidine nucleobase catabolic process"/>
    <property type="evidence" value="ECO:0007669"/>
    <property type="project" value="TreeGrafter"/>
</dbReference>
<reference evidence="9 10" key="1">
    <citation type="journal article" date="2023" name="Front. Microbiol.">
        <title>Phylogeography and host specificity of Pasteurellaceae pathogenic to sea-farmed fish in the north-east Atlantic.</title>
        <authorList>
            <person name="Gulla S."/>
            <person name="Colquhoun D.J."/>
            <person name="Olsen A.B."/>
            <person name="Spilsberg B."/>
            <person name="Lagesen K."/>
            <person name="Aakesson C.P."/>
            <person name="Strom S."/>
            <person name="Manji F."/>
            <person name="Birkbeck T.H."/>
            <person name="Nilsen H.K."/>
        </authorList>
    </citation>
    <scope>NUCLEOTIDE SEQUENCE [LARGE SCALE GENOMIC DNA]</scope>
    <source>
        <strain evidence="9 10">NVIB3131</strain>
    </source>
</reference>
<dbReference type="Gene3D" id="2.30.110.10">
    <property type="entry name" value="Electron Transport, Fmn-binding Protein, Chain A"/>
    <property type="match status" value="1"/>
</dbReference>
<dbReference type="SUPFAM" id="SSF50475">
    <property type="entry name" value="FMN-binding split barrel"/>
    <property type="match status" value="1"/>
</dbReference>
<protein>
    <recommendedName>
        <fullName evidence="3">4-hydroxyphenylacetate 3-monooxygenase reductase component</fullName>
    </recommendedName>
</protein>
<comment type="pathway">
    <text evidence="1">Aromatic compound metabolism; 4-hydroxyphenylacetate degradation; pyruvate and succinate semialdehyde from 4-hydroxyphenylacetate: step 1/7.</text>
</comment>
<dbReference type="PANTHER" id="PTHR30466">
    <property type="entry name" value="FLAVIN REDUCTASE"/>
    <property type="match status" value="1"/>
</dbReference>
<dbReference type="AlphaFoldDB" id="A0AAQ4M0D6"/>